<organism evidence="3 4">
    <name type="scientific">Kockovaella imperatae</name>
    <dbReference type="NCBI Taxonomy" id="4999"/>
    <lineage>
        <taxon>Eukaryota</taxon>
        <taxon>Fungi</taxon>
        <taxon>Dikarya</taxon>
        <taxon>Basidiomycota</taxon>
        <taxon>Agaricomycotina</taxon>
        <taxon>Tremellomycetes</taxon>
        <taxon>Tremellales</taxon>
        <taxon>Cuniculitremaceae</taxon>
        <taxon>Kockovaella</taxon>
    </lineage>
</organism>
<dbReference type="Proteomes" id="UP000193218">
    <property type="component" value="Unassembled WGS sequence"/>
</dbReference>
<dbReference type="GeneID" id="33556328"/>
<feature type="compositionally biased region" description="Low complexity" evidence="2">
    <location>
        <begin position="1"/>
        <end position="31"/>
    </location>
</feature>
<dbReference type="PANTHER" id="PTHR31834:SF1">
    <property type="entry name" value="INITIATION-SPECIFIC ALPHA-1,6-MANNOSYLTRANSFERASE"/>
    <property type="match status" value="1"/>
</dbReference>
<dbReference type="OrthoDB" id="409543at2759"/>
<accession>A0A1Y1UT64</accession>
<comment type="similarity">
    <text evidence="1">Belongs to the glycosyltransferase 32 family.</text>
</comment>
<evidence type="ECO:0000313" key="4">
    <source>
        <dbReference type="Proteomes" id="UP000193218"/>
    </source>
</evidence>
<dbReference type="InterPro" id="IPR039367">
    <property type="entry name" value="Och1-like"/>
</dbReference>
<dbReference type="PANTHER" id="PTHR31834">
    <property type="entry name" value="INITIATION-SPECIFIC ALPHA-1,6-MANNOSYLTRANSFERASE"/>
    <property type="match status" value="1"/>
</dbReference>
<name>A0A1Y1UT64_9TREE</name>
<protein>
    <recommendedName>
        <fullName evidence="5">Nucleotide-diphospho-sugar transferase</fullName>
    </recommendedName>
</protein>
<proteinExistence type="inferred from homology"/>
<feature type="region of interest" description="Disordered" evidence="2">
    <location>
        <begin position="1"/>
        <end position="71"/>
    </location>
</feature>
<dbReference type="InterPro" id="IPR007577">
    <property type="entry name" value="GlycoTrfase_DXD_sugar-bd_CS"/>
</dbReference>
<dbReference type="GO" id="GO:0000136">
    <property type="term" value="C:mannan polymerase complex"/>
    <property type="evidence" value="ECO:0007669"/>
    <property type="project" value="TreeGrafter"/>
</dbReference>
<gene>
    <name evidence="3" type="ORF">BD324DRAFT_613641</name>
</gene>
<feature type="compositionally biased region" description="Polar residues" evidence="2">
    <location>
        <begin position="58"/>
        <end position="71"/>
    </location>
</feature>
<dbReference type="RefSeq" id="XP_021874887.1">
    <property type="nucleotide sequence ID" value="XM_022014520.1"/>
</dbReference>
<dbReference type="EMBL" id="NBSH01000001">
    <property type="protein sequence ID" value="ORX41208.1"/>
    <property type="molecule type" value="Genomic_DNA"/>
</dbReference>
<dbReference type="Gene3D" id="3.90.550.20">
    <property type="match status" value="1"/>
</dbReference>
<comment type="caution">
    <text evidence="3">The sequence shown here is derived from an EMBL/GenBank/DDBJ whole genome shotgun (WGS) entry which is preliminary data.</text>
</comment>
<evidence type="ECO:0008006" key="5">
    <source>
        <dbReference type="Google" id="ProtNLM"/>
    </source>
</evidence>
<dbReference type="FunCoup" id="A0A1Y1UT64">
    <property type="interactions" value="22"/>
</dbReference>
<evidence type="ECO:0000313" key="3">
    <source>
        <dbReference type="EMBL" id="ORX41208.1"/>
    </source>
</evidence>
<dbReference type="InterPro" id="IPR029044">
    <property type="entry name" value="Nucleotide-diphossugar_trans"/>
</dbReference>
<sequence>MFHPAASVLPSAIASSSSSSSSTSASTSSRPHSPPFHSTRLSMSGASRPHDVEKMSSGPKTTSWHSPSSSLNNLGAGIAAKGLRRRRLTTQALGAVFLIITLTLWYKGVKVPARPSLNFFPAAAPSSYEGSTPSSSSQSSETAADGVAESHKSSNRPDTTPLTPLQSWGKDLRSDRLLAGLDPWPAEPVDDPDTPALSTLGKFADNVYDAGHQDLANYTFQLRQFAEIATSGSVSTDLLQGIARTLEGDTASDFAHTTWDSRKKLWQTAKDQKLDSSRDVKTWREGKATTEGWDWQLLTDEGANSYVESKLGGSRVEMLWNDLPTGILRSDLLRYLLLLFEGGIYSDTDTSLLKEPSRWGSGATVWKYGEGWLDEKTKRRLAGGEDVNDVLGPPSVVVGIEADVGTRADWAKWWPRPIQIVQWTMASAPFHPISLSAVLRVMHKTAKAIDWAHEHEKIIKILNDQGRYKDAKELREVTVMNEPKSGGPLGVMSWTGPGIWTDAVMSYLKVKYGVVWTDLRSITVPLRIGDVVVLPVTGFSPGVGNFGAKWAWDEQAMVEHKFKGSWKTSEHPK</sequence>
<dbReference type="GO" id="GO:0000009">
    <property type="term" value="F:alpha-1,6-mannosyltransferase activity"/>
    <property type="evidence" value="ECO:0007669"/>
    <property type="project" value="InterPro"/>
</dbReference>
<dbReference type="AlphaFoldDB" id="A0A1Y1UT64"/>
<evidence type="ECO:0000256" key="2">
    <source>
        <dbReference type="SAM" id="MobiDB-lite"/>
    </source>
</evidence>
<dbReference type="InParanoid" id="A0A1Y1UT64"/>
<dbReference type="SUPFAM" id="SSF53448">
    <property type="entry name" value="Nucleotide-diphospho-sugar transferases"/>
    <property type="match status" value="1"/>
</dbReference>
<feature type="region of interest" description="Disordered" evidence="2">
    <location>
        <begin position="125"/>
        <end position="168"/>
    </location>
</feature>
<feature type="compositionally biased region" description="Low complexity" evidence="2">
    <location>
        <begin position="126"/>
        <end position="140"/>
    </location>
</feature>
<dbReference type="STRING" id="4999.A0A1Y1UT64"/>
<reference evidence="3 4" key="1">
    <citation type="submission" date="2017-03" db="EMBL/GenBank/DDBJ databases">
        <title>Widespread Adenine N6-methylation of Active Genes in Fungi.</title>
        <authorList>
            <consortium name="DOE Joint Genome Institute"/>
            <person name="Mondo S.J."/>
            <person name="Dannebaum R.O."/>
            <person name="Kuo R.C."/>
            <person name="Louie K.B."/>
            <person name="Bewick A.J."/>
            <person name="Labutti K."/>
            <person name="Haridas S."/>
            <person name="Kuo A."/>
            <person name="Salamov A."/>
            <person name="Ahrendt S.R."/>
            <person name="Lau R."/>
            <person name="Bowen B.P."/>
            <person name="Lipzen A."/>
            <person name="Sullivan W."/>
            <person name="Andreopoulos W.B."/>
            <person name="Clum A."/>
            <person name="Lindquist E."/>
            <person name="Daum C."/>
            <person name="Northen T.R."/>
            <person name="Ramamoorthy G."/>
            <person name="Schmitz R.J."/>
            <person name="Gryganskyi A."/>
            <person name="Culley D."/>
            <person name="Magnuson J."/>
            <person name="James T.Y."/>
            <person name="O'Malley M.A."/>
            <person name="Stajich J.E."/>
            <person name="Spatafora J.W."/>
            <person name="Visel A."/>
            <person name="Grigoriev I.V."/>
        </authorList>
    </citation>
    <scope>NUCLEOTIDE SEQUENCE [LARGE SCALE GENOMIC DNA]</scope>
    <source>
        <strain evidence="3 4">NRRL Y-17943</strain>
    </source>
</reference>
<feature type="compositionally biased region" description="Polar residues" evidence="2">
    <location>
        <begin position="156"/>
        <end position="166"/>
    </location>
</feature>
<evidence type="ECO:0000256" key="1">
    <source>
        <dbReference type="ARBA" id="ARBA00009003"/>
    </source>
</evidence>
<keyword evidence="4" id="KW-1185">Reference proteome</keyword>
<dbReference type="GO" id="GO:0006487">
    <property type="term" value="P:protein N-linked glycosylation"/>
    <property type="evidence" value="ECO:0007669"/>
    <property type="project" value="TreeGrafter"/>
</dbReference>
<dbReference type="Pfam" id="PF04488">
    <property type="entry name" value="Gly_transf_sug"/>
    <property type="match status" value="1"/>
</dbReference>